<organism evidence="1">
    <name type="scientific">Cyprideis torosa</name>
    <dbReference type="NCBI Taxonomy" id="163714"/>
    <lineage>
        <taxon>Eukaryota</taxon>
        <taxon>Metazoa</taxon>
        <taxon>Ecdysozoa</taxon>
        <taxon>Arthropoda</taxon>
        <taxon>Crustacea</taxon>
        <taxon>Oligostraca</taxon>
        <taxon>Ostracoda</taxon>
        <taxon>Podocopa</taxon>
        <taxon>Podocopida</taxon>
        <taxon>Cytherocopina</taxon>
        <taxon>Cytheroidea</taxon>
        <taxon>Cytherideidae</taxon>
        <taxon>Cyprideis</taxon>
    </lineage>
</organism>
<evidence type="ECO:0000313" key="1">
    <source>
        <dbReference type="EMBL" id="CAD7233495.1"/>
    </source>
</evidence>
<reference evidence="1" key="1">
    <citation type="submission" date="2020-11" db="EMBL/GenBank/DDBJ databases">
        <authorList>
            <person name="Tran Van P."/>
        </authorList>
    </citation>
    <scope>NUCLEOTIDE SEQUENCE</scope>
</reference>
<dbReference type="AlphaFoldDB" id="A0A7R8WKM3"/>
<sequence>MNVLPFRENGLTYRLATEDDLGDIVRTWMTEFYPREAWAAEWNDRIDWPNEPFLQETLNHIGGEVLKDKLSIVARDDESDQLAGSSGRRTLVLAAYLVESLRMKLTIQAPPLNPFNIFQDDDGPPEPFALGDNNGLPDKRYHQTMLEVPRLPTSEERGMP</sequence>
<gene>
    <name evidence="1" type="ORF">CTOB1V02_LOCUS11317</name>
</gene>
<dbReference type="OrthoDB" id="2115692at2759"/>
<protein>
    <submittedName>
        <fullName evidence="1">Uncharacterized protein</fullName>
    </submittedName>
</protein>
<dbReference type="Gene3D" id="3.40.630.30">
    <property type="match status" value="1"/>
</dbReference>
<name>A0A7R8WKM3_9CRUS</name>
<proteinExistence type="predicted"/>
<accession>A0A7R8WKM3</accession>
<dbReference type="EMBL" id="OB666366">
    <property type="protein sequence ID" value="CAD7233495.1"/>
    <property type="molecule type" value="Genomic_DNA"/>
</dbReference>